<feature type="transmembrane region" description="Helical" evidence="1">
    <location>
        <begin position="109"/>
        <end position="127"/>
    </location>
</feature>
<keyword evidence="1" id="KW-1133">Transmembrane helix</keyword>
<dbReference type="HOGENOM" id="CLU_033863_0_2_2"/>
<dbReference type="SUPFAM" id="SSF103481">
    <property type="entry name" value="Multidrug resistance efflux transporter EmrE"/>
    <property type="match status" value="2"/>
</dbReference>
<feature type="transmembrane region" description="Helical" evidence="1">
    <location>
        <begin position="27"/>
        <end position="46"/>
    </location>
</feature>
<dbReference type="PANTHER" id="PTHR22911:SF76">
    <property type="entry name" value="EAMA DOMAIN-CONTAINING PROTEIN"/>
    <property type="match status" value="1"/>
</dbReference>
<keyword evidence="1" id="KW-0812">Transmembrane</keyword>
<dbReference type="InterPro" id="IPR000620">
    <property type="entry name" value="EamA_dom"/>
</dbReference>
<evidence type="ECO:0000256" key="1">
    <source>
        <dbReference type="SAM" id="Phobius"/>
    </source>
</evidence>
<dbReference type="AlphaFoldDB" id="A0A075WEF6"/>
<evidence type="ECO:0000259" key="2">
    <source>
        <dbReference type="Pfam" id="PF00892"/>
    </source>
</evidence>
<feature type="transmembrane region" description="Helical" evidence="1">
    <location>
        <begin position="194"/>
        <end position="215"/>
    </location>
</feature>
<dbReference type="PANTHER" id="PTHR22911">
    <property type="entry name" value="ACYL-MALONYL CONDENSING ENZYME-RELATED"/>
    <property type="match status" value="1"/>
</dbReference>
<feature type="transmembrane region" description="Helical" evidence="1">
    <location>
        <begin position="250"/>
        <end position="268"/>
    </location>
</feature>
<evidence type="ECO:0000313" key="3">
    <source>
        <dbReference type="EMBL" id="AIG98097.1"/>
    </source>
</evidence>
<dbReference type="Proteomes" id="UP000028501">
    <property type="component" value="Chromosome"/>
</dbReference>
<keyword evidence="1" id="KW-0472">Membrane</keyword>
<feature type="transmembrane region" description="Helical" evidence="1">
    <location>
        <begin position="163"/>
        <end position="188"/>
    </location>
</feature>
<feature type="transmembrane region" description="Helical" evidence="1">
    <location>
        <begin position="222"/>
        <end position="244"/>
    </location>
</feature>
<proteinExistence type="predicted"/>
<dbReference type="GO" id="GO:0016020">
    <property type="term" value="C:membrane"/>
    <property type="evidence" value="ECO:0007669"/>
    <property type="project" value="InterPro"/>
</dbReference>
<accession>A0A075WEF6</accession>
<dbReference type="RefSeq" id="WP_010878718.1">
    <property type="nucleotide sequence ID" value="NZ_CP006577.1"/>
</dbReference>
<dbReference type="GeneID" id="24794827"/>
<feature type="transmembrane region" description="Helical" evidence="1">
    <location>
        <begin position="53"/>
        <end position="73"/>
    </location>
</feature>
<feature type="transmembrane region" description="Helical" evidence="1">
    <location>
        <begin position="79"/>
        <end position="102"/>
    </location>
</feature>
<dbReference type="InterPro" id="IPR037185">
    <property type="entry name" value="EmrE-like"/>
</dbReference>
<sequence>MLNYLLLFTAVLAVSSAAIFAFLASVPGVVAAFWRLTLSIPFLLLIYRPRKIVMSRMSVLAGLALALHFSFWIESLFHASIAVSTTIVCTHSLFSGLFAYLWGEKPRPNQIAGVLIAMVGVYLLSGADARADLYGILLALAGAIAGGYYFASARFARSVDFPSYLIVTYSSAAVFSLLACLLTSQPIFGYPASTWIYLALMALIPMLVGHSLLNYLLRQMEVLPVTASVIGEAVGATALAAIFLNQTLETQAYAYMFVILSGIALTFFKQGNPDS</sequence>
<dbReference type="KEGG" id="afg:AFULGI_00013220"/>
<gene>
    <name evidence="3" type="ORF">AFULGI_00013220</name>
</gene>
<evidence type="ECO:0000313" key="4">
    <source>
        <dbReference type="Proteomes" id="UP000028501"/>
    </source>
</evidence>
<organism evidence="3 4">
    <name type="scientific">Archaeoglobus fulgidus DSM 8774</name>
    <dbReference type="NCBI Taxonomy" id="1344584"/>
    <lineage>
        <taxon>Archaea</taxon>
        <taxon>Methanobacteriati</taxon>
        <taxon>Methanobacteriota</taxon>
        <taxon>Archaeoglobi</taxon>
        <taxon>Archaeoglobales</taxon>
        <taxon>Archaeoglobaceae</taxon>
        <taxon>Archaeoglobus</taxon>
    </lineage>
</organism>
<reference evidence="3 4" key="1">
    <citation type="submission" date="2013-07" db="EMBL/GenBank/DDBJ databases">
        <title>Genome of Archaeoglobus fulgidus.</title>
        <authorList>
            <person name="Fiebig A."/>
            <person name="Birkeland N.-K."/>
        </authorList>
    </citation>
    <scope>NUCLEOTIDE SEQUENCE [LARGE SCALE GENOMIC DNA]</scope>
    <source>
        <strain evidence="3 4">DSM 8774</strain>
    </source>
</reference>
<dbReference type="EMBL" id="CP006577">
    <property type="protein sequence ID" value="AIG98097.1"/>
    <property type="molecule type" value="Genomic_DNA"/>
</dbReference>
<dbReference type="Pfam" id="PF00892">
    <property type="entry name" value="EamA"/>
    <property type="match status" value="2"/>
</dbReference>
<feature type="domain" description="EamA" evidence="2">
    <location>
        <begin position="4"/>
        <end position="125"/>
    </location>
</feature>
<protein>
    <submittedName>
        <fullName evidence="3">EamA-like transporter family</fullName>
    </submittedName>
</protein>
<feature type="domain" description="EamA" evidence="2">
    <location>
        <begin position="134"/>
        <end position="267"/>
    </location>
</feature>
<feature type="transmembrane region" description="Helical" evidence="1">
    <location>
        <begin position="133"/>
        <end position="151"/>
    </location>
</feature>
<name>A0A075WEF6_ARCFL</name>